<dbReference type="Pfam" id="PF00733">
    <property type="entry name" value="Asn_synthase"/>
    <property type="match status" value="1"/>
</dbReference>
<dbReference type="OrthoDB" id="9763290at2"/>
<feature type="binding site" evidence="9">
    <location>
        <position position="100"/>
    </location>
    <ligand>
        <name>L-glutamine</name>
        <dbReference type="ChEBI" id="CHEBI:58359"/>
    </ligand>
</feature>
<comment type="catalytic activity">
    <reaction evidence="7">
        <text>L-aspartate + L-glutamine + ATP + H2O = L-asparagine + L-glutamate + AMP + diphosphate + H(+)</text>
        <dbReference type="Rhea" id="RHEA:12228"/>
        <dbReference type="ChEBI" id="CHEBI:15377"/>
        <dbReference type="ChEBI" id="CHEBI:15378"/>
        <dbReference type="ChEBI" id="CHEBI:29985"/>
        <dbReference type="ChEBI" id="CHEBI:29991"/>
        <dbReference type="ChEBI" id="CHEBI:30616"/>
        <dbReference type="ChEBI" id="CHEBI:33019"/>
        <dbReference type="ChEBI" id="CHEBI:58048"/>
        <dbReference type="ChEBI" id="CHEBI:58359"/>
        <dbReference type="ChEBI" id="CHEBI:456215"/>
        <dbReference type="EC" id="6.3.5.4"/>
    </reaction>
</comment>
<evidence type="ECO:0000313" key="12">
    <source>
        <dbReference type="EMBL" id="SFD79680.1"/>
    </source>
</evidence>
<evidence type="ECO:0000256" key="6">
    <source>
        <dbReference type="ARBA" id="ARBA00022962"/>
    </source>
</evidence>
<dbReference type="EC" id="6.3.5.4" evidence="3"/>
<evidence type="ECO:0000256" key="1">
    <source>
        <dbReference type="ARBA" id="ARBA00005187"/>
    </source>
</evidence>
<evidence type="ECO:0000256" key="8">
    <source>
        <dbReference type="PIRSR" id="PIRSR001589-1"/>
    </source>
</evidence>
<evidence type="ECO:0000256" key="7">
    <source>
        <dbReference type="ARBA" id="ARBA00048741"/>
    </source>
</evidence>
<evidence type="ECO:0000256" key="2">
    <source>
        <dbReference type="ARBA" id="ARBA00005752"/>
    </source>
</evidence>
<feature type="binding site" evidence="9">
    <location>
        <position position="292"/>
    </location>
    <ligand>
        <name>ATP</name>
        <dbReference type="ChEBI" id="CHEBI:30616"/>
    </ligand>
</feature>
<dbReference type="CDD" id="cd00712">
    <property type="entry name" value="AsnB"/>
    <property type="match status" value="1"/>
</dbReference>
<keyword evidence="13" id="KW-1185">Reference proteome</keyword>
<comment type="pathway">
    <text evidence="1">Amino-acid biosynthesis; L-asparagine biosynthesis; L-asparagine from L-aspartate (L-Gln route): step 1/1.</text>
</comment>
<dbReference type="InParanoid" id="A0A1I1VGQ5"/>
<dbReference type="GO" id="GO:0006529">
    <property type="term" value="P:asparagine biosynthetic process"/>
    <property type="evidence" value="ECO:0007669"/>
    <property type="project" value="UniProtKB-KW"/>
</dbReference>
<evidence type="ECO:0000256" key="10">
    <source>
        <dbReference type="PIRSR" id="PIRSR001589-3"/>
    </source>
</evidence>
<dbReference type="PROSITE" id="PS51278">
    <property type="entry name" value="GATASE_TYPE_2"/>
    <property type="match status" value="1"/>
</dbReference>
<dbReference type="InterPro" id="IPR033738">
    <property type="entry name" value="AsnB_N"/>
</dbReference>
<dbReference type="InterPro" id="IPR001962">
    <property type="entry name" value="Asn_synthase"/>
</dbReference>
<dbReference type="GO" id="GO:0005829">
    <property type="term" value="C:cytosol"/>
    <property type="evidence" value="ECO:0007669"/>
    <property type="project" value="TreeGrafter"/>
</dbReference>
<name>A0A1I1VGQ5_9BACT</name>
<proteinExistence type="inferred from homology"/>
<dbReference type="InterPro" id="IPR029055">
    <property type="entry name" value="Ntn_hydrolases_N"/>
</dbReference>
<dbReference type="NCBIfam" id="TIGR01536">
    <property type="entry name" value="asn_synth_AEB"/>
    <property type="match status" value="1"/>
</dbReference>
<dbReference type="SUPFAM" id="SSF56235">
    <property type="entry name" value="N-terminal nucleophile aminohydrolases (Ntn hydrolases)"/>
    <property type="match status" value="1"/>
</dbReference>
<dbReference type="GO" id="GO:0005524">
    <property type="term" value="F:ATP binding"/>
    <property type="evidence" value="ECO:0007669"/>
    <property type="project" value="UniProtKB-KW"/>
</dbReference>
<reference evidence="12 13" key="1">
    <citation type="submission" date="2016-10" db="EMBL/GenBank/DDBJ databases">
        <authorList>
            <person name="de Groot N.N."/>
        </authorList>
    </citation>
    <scope>NUCLEOTIDE SEQUENCE [LARGE SCALE GENOMIC DNA]</scope>
    <source>
        <strain evidence="12 13">DSM 19012</strain>
    </source>
</reference>
<dbReference type="PIRSF" id="PIRSF001589">
    <property type="entry name" value="Asn_synthetase_glu-h"/>
    <property type="match status" value="1"/>
</dbReference>
<dbReference type="Gene3D" id="3.40.50.620">
    <property type="entry name" value="HUPs"/>
    <property type="match status" value="1"/>
</dbReference>
<dbReference type="InterPro" id="IPR017932">
    <property type="entry name" value="GATase_2_dom"/>
</dbReference>
<feature type="active site" description="For GATase activity" evidence="8">
    <location>
        <position position="2"/>
    </location>
</feature>
<evidence type="ECO:0000256" key="3">
    <source>
        <dbReference type="ARBA" id="ARBA00012737"/>
    </source>
</evidence>
<feature type="domain" description="Glutamine amidotransferase type-2" evidence="11">
    <location>
        <begin position="2"/>
        <end position="213"/>
    </location>
</feature>
<dbReference type="InterPro" id="IPR014729">
    <property type="entry name" value="Rossmann-like_a/b/a_fold"/>
</dbReference>
<keyword evidence="8" id="KW-0061">Asparagine biosynthesis</keyword>
<evidence type="ECO:0000256" key="4">
    <source>
        <dbReference type="ARBA" id="ARBA00022741"/>
    </source>
</evidence>
<evidence type="ECO:0000313" key="13">
    <source>
        <dbReference type="Proteomes" id="UP000181976"/>
    </source>
</evidence>
<dbReference type="InterPro" id="IPR051786">
    <property type="entry name" value="ASN_synthetase/amidase"/>
</dbReference>
<dbReference type="Proteomes" id="UP000181976">
    <property type="component" value="Unassembled WGS sequence"/>
</dbReference>
<keyword evidence="5 9" id="KW-0067">ATP-binding</keyword>
<evidence type="ECO:0000259" key="11">
    <source>
        <dbReference type="PROSITE" id="PS51278"/>
    </source>
</evidence>
<keyword evidence="6 8" id="KW-0315">Glutamine amidotransferase</keyword>
<sequence>MCGIAGFTGNTGSVKTTKRILDKMLTRIRYRGPDEAGAFISNDVSLGSVRLSIIDIASGHQPLCDDSGRFWITFNGEIFNYLELRKVLEKKGCRFSTNSDTEVLLLAYREFGSKCLSMLNGQFAFAVWDTKEKSLFLARDRVGIRPLFYTHQNSRLVFASEIKSIFEFPDVVRKLNYNALRQTFTFWTALSPHTVFDGITELPPGHFLEYKQQQINVEKYWEPAINGFDNRFKGSLDDAGEELGYLLNDAVKLRLRADVPVGSYLSGGLDSAVIASIIRQNSPEGLLQTFSIGFSEEEYDEGTFQNKMVEQLKTQHHKAYCDSTDISKFFPSAVWHSETPVLRTAPVPMFLLSRLVRQNNIKVVMTGEGADEMLGGYNLFKEMMIRRFWAKDPDSKYRPLLLSKLYPYLPRLRKMSPSALKMFFGYRLNDVDSVIYSHLLRWHNTSRITKMMVPVAGEVPDFVEQLESEWTPLLAGSSSLAKAQYIETRIFMSGYLLSSQGDRMAMANSVEGRYPFLDHRVMEFCATLPDEFKLNGLKEKFLLKYRYKNQLPHEVVTRSKQAYRAPLHTPFLNEQSDAYVRNMLSPELTQAAGVFQPKAIDLLLRKLTREQTSSEVDQMALVAVLSTHLLWQQFIRDFTPISDHDVLKTELRNGVTSSL</sequence>
<dbReference type="eggNOG" id="COG0367">
    <property type="taxonomic scope" value="Bacteria"/>
</dbReference>
<dbReference type="Gene3D" id="3.60.20.10">
    <property type="entry name" value="Glutamine Phosphoribosylpyrophosphate, subunit 1, domain 1"/>
    <property type="match status" value="1"/>
</dbReference>
<keyword evidence="8" id="KW-0028">Amino-acid biosynthesis</keyword>
<dbReference type="PANTHER" id="PTHR43284">
    <property type="entry name" value="ASPARAGINE SYNTHETASE (GLUTAMINE-HYDROLYZING)"/>
    <property type="match status" value="1"/>
</dbReference>
<dbReference type="CDD" id="cd01991">
    <property type="entry name" value="Asn_synthase_B_C"/>
    <property type="match status" value="1"/>
</dbReference>
<comment type="similarity">
    <text evidence="2">Belongs to the asparagine synthetase family.</text>
</comment>
<gene>
    <name evidence="12" type="ORF">SAMN05444380_10289</name>
</gene>
<feature type="site" description="Important for beta-aspartyl-AMP intermediate formation" evidence="10">
    <location>
        <position position="368"/>
    </location>
</feature>
<dbReference type="PANTHER" id="PTHR43284:SF1">
    <property type="entry name" value="ASPARAGINE SYNTHETASE"/>
    <property type="match status" value="1"/>
</dbReference>
<dbReference type="STRING" id="385682.SAMN05444380_10289"/>
<keyword evidence="4 9" id="KW-0547">Nucleotide-binding</keyword>
<organism evidence="12 13">
    <name type="scientific">Thermophagus xiamenensis</name>
    <dbReference type="NCBI Taxonomy" id="385682"/>
    <lineage>
        <taxon>Bacteria</taxon>
        <taxon>Pseudomonadati</taxon>
        <taxon>Bacteroidota</taxon>
        <taxon>Bacteroidia</taxon>
        <taxon>Marinilabiliales</taxon>
        <taxon>Marinilabiliaceae</taxon>
        <taxon>Thermophagus</taxon>
    </lineage>
</organism>
<accession>A0A1I1VGQ5</accession>
<dbReference type="RefSeq" id="WP_010527938.1">
    <property type="nucleotide sequence ID" value="NZ_AFSL01000065.1"/>
</dbReference>
<dbReference type="Pfam" id="PF13537">
    <property type="entry name" value="GATase_7"/>
    <property type="match status" value="1"/>
</dbReference>
<dbReference type="EMBL" id="FONA01000002">
    <property type="protein sequence ID" value="SFD79680.1"/>
    <property type="molecule type" value="Genomic_DNA"/>
</dbReference>
<dbReference type="SUPFAM" id="SSF52402">
    <property type="entry name" value="Adenine nucleotide alpha hydrolases-like"/>
    <property type="match status" value="1"/>
</dbReference>
<evidence type="ECO:0000256" key="9">
    <source>
        <dbReference type="PIRSR" id="PIRSR001589-2"/>
    </source>
</evidence>
<evidence type="ECO:0000256" key="5">
    <source>
        <dbReference type="ARBA" id="ARBA00022840"/>
    </source>
</evidence>
<protein>
    <recommendedName>
        <fullName evidence="3">asparagine synthase (glutamine-hydrolyzing)</fullName>
        <ecNumber evidence="3">6.3.5.4</ecNumber>
    </recommendedName>
</protein>
<dbReference type="GO" id="GO:0004066">
    <property type="term" value="F:asparagine synthase (glutamine-hydrolyzing) activity"/>
    <property type="evidence" value="ECO:0007669"/>
    <property type="project" value="UniProtKB-EC"/>
</dbReference>
<dbReference type="AlphaFoldDB" id="A0A1I1VGQ5"/>
<dbReference type="InterPro" id="IPR006426">
    <property type="entry name" value="Asn_synth_AEB"/>
</dbReference>